<accession>A0A6F8YTE5</accession>
<organism evidence="1 2">
    <name type="scientific">Phytohabitans suffuscus</name>
    <dbReference type="NCBI Taxonomy" id="624315"/>
    <lineage>
        <taxon>Bacteria</taxon>
        <taxon>Bacillati</taxon>
        <taxon>Actinomycetota</taxon>
        <taxon>Actinomycetes</taxon>
        <taxon>Micromonosporales</taxon>
        <taxon>Micromonosporaceae</taxon>
    </lineage>
</organism>
<dbReference type="InterPro" id="IPR036661">
    <property type="entry name" value="Luciferase-like_sf"/>
</dbReference>
<gene>
    <name evidence="1" type="ORF">Psuf_065660</name>
</gene>
<dbReference type="KEGG" id="psuu:Psuf_065660"/>
<proteinExistence type="predicted"/>
<reference evidence="1 2" key="1">
    <citation type="submission" date="2020-03" db="EMBL/GenBank/DDBJ databases">
        <title>Whole genome shotgun sequence of Phytohabitans suffuscus NBRC 105367.</title>
        <authorList>
            <person name="Komaki H."/>
            <person name="Tamura T."/>
        </authorList>
    </citation>
    <scope>NUCLEOTIDE SEQUENCE [LARGE SCALE GENOMIC DNA]</scope>
    <source>
        <strain evidence="1 2">NBRC 105367</strain>
    </source>
</reference>
<name>A0A6F8YTE5_9ACTN</name>
<dbReference type="EMBL" id="AP022871">
    <property type="protein sequence ID" value="BCB89253.1"/>
    <property type="molecule type" value="Genomic_DNA"/>
</dbReference>
<evidence type="ECO:0000313" key="2">
    <source>
        <dbReference type="Proteomes" id="UP000503011"/>
    </source>
</evidence>
<dbReference type="GO" id="GO:0016705">
    <property type="term" value="F:oxidoreductase activity, acting on paired donors, with incorporation or reduction of molecular oxygen"/>
    <property type="evidence" value="ECO:0007669"/>
    <property type="project" value="InterPro"/>
</dbReference>
<reference evidence="1 2" key="2">
    <citation type="submission" date="2020-03" db="EMBL/GenBank/DDBJ databases">
        <authorList>
            <person name="Ichikawa N."/>
            <person name="Kimura A."/>
            <person name="Kitahashi Y."/>
            <person name="Uohara A."/>
        </authorList>
    </citation>
    <scope>NUCLEOTIDE SEQUENCE [LARGE SCALE GENOMIC DNA]</scope>
    <source>
        <strain evidence="1 2">NBRC 105367</strain>
    </source>
</reference>
<protein>
    <recommendedName>
        <fullName evidence="3">Luciferase-like domain-containing protein</fullName>
    </recommendedName>
</protein>
<dbReference type="AlphaFoldDB" id="A0A6F8YTE5"/>
<keyword evidence="2" id="KW-1185">Reference proteome</keyword>
<sequence>MPPRRRTRRGTRDDLVTRIAALQQAGIDEIVIQPAIDPPEEMAQFANLIA</sequence>
<evidence type="ECO:0008006" key="3">
    <source>
        <dbReference type="Google" id="ProtNLM"/>
    </source>
</evidence>
<dbReference type="Proteomes" id="UP000503011">
    <property type="component" value="Chromosome"/>
</dbReference>
<evidence type="ECO:0000313" key="1">
    <source>
        <dbReference type="EMBL" id="BCB89253.1"/>
    </source>
</evidence>
<dbReference type="SUPFAM" id="SSF51679">
    <property type="entry name" value="Bacterial luciferase-like"/>
    <property type="match status" value="1"/>
</dbReference>